<sequence>MELEMELISMNSPYDVIVDKERDSLIICDLGNKRVVRWPRRNGTGGETLISNISCMGLTMDENGSLYVTDNGKHEVRRYGSGDTEGTVVAGGNGSGNRLDQLSNPCYIFVDRDHAVYVSDHSNYRVMKWEEGAKRGIVVAGGKGEGNSLSQLADPMESLLINWALSMWLIVILIESCVGQKEPHREVSLLVETAKEDGRIN</sequence>
<comment type="caution">
    <text evidence="1">The sequence shown here is derived from an EMBL/GenBank/DDBJ whole genome shotgun (WGS) entry which is preliminary data.</text>
</comment>
<name>A0A814HLB6_9BILA</name>
<dbReference type="Proteomes" id="UP000681722">
    <property type="component" value="Unassembled WGS sequence"/>
</dbReference>
<evidence type="ECO:0008006" key="4">
    <source>
        <dbReference type="Google" id="ProtNLM"/>
    </source>
</evidence>
<dbReference type="Gene3D" id="2.120.10.30">
    <property type="entry name" value="TolB, C-terminal domain"/>
    <property type="match status" value="1"/>
</dbReference>
<evidence type="ECO:0000313" key="3">
    <source>
        <dbReference type="Proteomes" id="UP000663829"/>
    </source>
</evidence>
<dbReference type="InterPro" id="IPR011042">
    <property type="entry name" value="6-blade_b-propeller_TolB-like"/>
</dbReference>
<dbReference type="Proteomes" id="UP000663829">
    <property type="component" value="Unassembled WGS sequence"/>
</dbReference>
<dbReference type="AlphaFoldDB" id="A0A814HLB6"/>
<gene>
    <name evidence="1" type="ORF">GPM918_LOCUS14238</name>
    <name evidence="2" type="ORF">SRO942_LOCUS14238</name>
</gene>
<dbReference type="OrthoDB" id="10064144at2759"/>
<dbReference type="EMBL" id="CAJOBC010003398">
    <property type="protein sequence ID" value="CAF3781747.1"/>
    <property type="molecule type" value="Genomic_DNA"/>
</dbReference>
<evidence type="ECO:0000313" key="1">
    <source>
        <dbReference type="EMBL" id="CAF1010467.1"/>
    </source>
</evidence>
<dbReference type="GO" id="GO:0008270">
    <property type="term" value="F:zinc ion binding"/>
    <property type="evidence" value="ECO:0007669"/>
    <property type="project" value="UniProtKB-KW"/>
</dbReference>
<organism evidence="1 3">
    <name type="scientific">Didymodactylos carnosus</name>
    <dbReference type="NCBI Taxonomy" id="1234261"/>
    <lineage>
        <taxon>Eukaryota</taxon>
        <taxon>Metazoa</taxon>
        <taxon>Spiralia</taxon>
        <taxon>Gnathifera</taxon>
        <taxon>Rotifera</taxon>
        <taxon>Eurotatoria</taxon>
        <taxon>Bdelloidea</taxon>
        <taxon>Philodinida</taxon>
        <taxon>Philodinidae</taxon>
        <taxon>Didymodactylos</taxon>
    </lineage>
</organism>
<accession>A0A814HLB6</accession>
<evidence type="ECO:0000313" key="2">
    <source>
        <dbReference type="EMBL" id="CAF3781747.1"/>
    </source>
</evidence>
<dbReference type="InterPro" id="IPR050952">
    <property type="entry name" value="TRIM-NHL_E3_ligases"/>
</dbReference>
<dbReference type="PANTHER" id="PTHR24104:SF25">
    <property type="entry name" value="PROTEIN LIN-41"/>
    <property type="match status" value="1"/>
</dbReference>
<protein>
    <recommendedName>
        <fullName evidence="4">NHL repeat-containing protein</fullName>
    </recommendedName>
</protein>
<proteinExistence type="predicted"/>
<dbReference type="EMBL" id="CAJNOQ010003398">
    <property type="protein sequence ID" value="CAF1010467.1"/>
    <property type="molecule type" value="Genomic_DNA"/>
</dbReference>
<dbReference type="PANTHER" id="PTHR24104">
    <property type="entry name" value="E3 UBIQUITIN-PROTEIN LIGASE NHLRC1-RELATED"/>
    <property type="match status" value="1"/>
</dbReference>
<dbReference type="SUPFAM" id="SSF101898">
    <property type="entry name" value="NHL repeat"/>
    <property type="match status" value="1"/>
</dbReference>
<reference evidence="1" key="1">
    <citation type="submission" date="2021-02" db="EMBL/GenBank/DDBJ databases">
        <authorList>
            <person name="Nowell W R."/>
        </authorList>
    </citation>
    <scope>NUCLEOTIDE SEQUENCE</scope>
</reference>
<keyword evidence="3" id="KW-1185">Reference proteome</keyword>